<protein>
    <submittedName>
        <fullName evidence="5">ABC transporter ATP-binding protein</fullName>
    </submittedName>
</protein>
<keyword evidence="2" id="KW-0547">Nucleotide-binding</keyword>
<dbReference type="GO" id="GO:1903805">
    <property type="term" value="P:L-valine import across plasma membrane"/>
    <property type="evidence" value="ECO:0007669"/>
    <property type="project" value="TreeGrafter"/>
</dbReference>
<dbReference type="AlphaFoldDB" id="A0A1B7LAJ9"/>
<keyword evidence="1" id="KW-0813">Transport</keyword>
<dbReference type="OrthoDB" id="9779136at2"/>
<dbReference type="PANTHER" id="PTHR45772:SF7">
    <property type="entry name" value="AMINO ACID ABC TRANSPORTER ATP-BINDING PROTEIN"/>
    <property type="match status" value="1"/>
</dbReference>
<dbReference type="FunFam" id="3.40.50.300:FF:000421">
    <property type="entry name" value="Branched-chain amino acid ABC transporter ATP-binding protein"/>
    <property type="match status" value="1"/>
</dbReference>
<dbReference type="InterPro" id="IPR017871">
    <property type="entry name" value="ABC_transporter-like_CS"/>
</dbReference>
<dbReference type="PANTHER" id="PTHR45772">
    <property type="entry name" value="CONSERVED COMPONENT OF ABC TRANSPORTER FOR NATURAL AMINO ACIDS-RELATED"/>
    <property type="match status" value="1"/>
</dbReference>
<dbReference type="EMBL" id="LYVF01000198">
    <property type="protein sequence ID" value="OAT79362.1"/>
    <property type="molecule type" value="Genomic_DNA"/>
</dbReference>
<evidence type="ECO:0000259" key="4">
    <source>
        <dbReference type="PROSITE" id="PS50893"/>
    </source>
</evidence>
<dbReference type="RefSeq" id="WP_066671776.1">
    <property type="nucleotide sequence ID" value="NZ_LYVF01000198.1"/>
</dbReference>
<sequence length="256" mass="28195">MANILELKGITIRFGGLMAVDDVDLVIEEGEIRALIGPNGAGKSTIFNLVTGIYRATAGEILFQGRKINGFKPYRITALGIARTFQNIRLFANLSVLDNVKIGRHCRTRAGVFGALTSPLPAVRAEERAITERGLELLNLMELAAKRDELARNLSYGEQRRLEIARALASEPGLLLLDEPAAGMNPQEKQTLLKMIQRIQEMGITIFLVEHDMKFVMNLSHRVAVLDYGKKIADGTPAEVQQDPAVIEAYLGKDVD</sequence>
<dbReference type="PROSITE" id="PS00211">
    <property type="entry name" value="ABC_TRANSPORTER_1"/>
    <property type="match status" value="1"/>
</dbReference>
<dbReference type="CDD" id="cd03219">
    <property type="entry name" value="ABC_Mj1267_LivG_branched"/>
    <property type="match status" value="1"/>
</dbReference>
<dbReference type="Pfam" id="PF00005">
    <property type="entry name" value="ABC_tran"/>
    <property type="match status" value="1"/>
</dbReference>
<dbReference type="SUPFAM" id="SSF52540">
    <property type="entry name" value="P-loop containing nucleoside triphosphate hydrolases"/>
    <property type="match status" value="1"/>
</dbReference>
<dbReference type="GO" id="GO:0042941">
    <property type="term" value="P:D-alanine transmembrane transport"/>
    <property type="evidence" value="ECO:0007669"/>
    <property type="project" value="TreeGrafter"/>
</dbReference>
<keyword evidence="6" id="KW-1185">Reference proteome</keyword>
<dbReference type="GO" id="GO:0016887">
    <property type="term" value="F:ATP hydrolysis activity"/>
    <property type="evidence" value="ECO:0007669"/>
    <property type="project" value="InterPro"/>
</dbReference>
<dbReference type="STRING" id="1838280.A6M21_16070"/>
<proteinExistence type="predicted"/>
<evidence type="ECO:0000256" key="1">
    <source>
        <dbReference type="ARBA" id="ARBA00022448"/>
    </source>
</evidence>
<evidence type="ECO:0000313" key="6">
    <source>
        <dbReference type="Proteomes" id="UP000078532"/>
    </source>
</evidence>
<evidence type="ECO:0000313" key="5">
    <source>
        <dbReference type="EMBL" id="OAT79362.1"/>
    </source>
</evidence>
<dbReference type="GO" id="GO:1903806">
    <property type="term" value="P:L-isoleucine import across plasma membrane"/>
    <property type="evidence" value="ECO:0007669"/>
    <property type="project" value="TreeGrafter"/>
</dbReference>
<dbReference type="InterPro" id="IPR003593">
    <property type="entry name" value="AAA+_ATPase"/>
</dbReference>
<dbReference type="GO" id="GO:0015192">
    <property type="term" value="F:L-phenylalanine transmembrane transporter activity"/>
    <property type="evidence" value="ECO:0007669"/>
    <property type="project" value="TreeGrafter"/>
</dbReference>
<comment type="caution">
    <text evidence="5">The sequence shown here is derived from an EMBL/GenBank/DDBJ whole genome shotgun (WGS) entry which is preliminary data.</text>
</comment>
<dbReference type="GO" id="GO:0015188">
    <property type="term" value="F:L-isoleucine transmembrane transporter activity"/>
    <property type="evidence" value="ECO:0007669"/>
    <property type="project" value="TreeGrafter"/>
</dbReference>
<evidence type="ECO:0000256" key="3">
    <source>
        <dbReference type="ARBA" id="ARBA00022840"/>
    </source>
</evidence>
<dbReference type="InterPro" id="IPR003439">
    <property type="entry name" value="ABC_transporter-like_ATP-bd"/>
</dbReference>
<dbReference type="SMART" id="SM00382">
    <property type="entry name" value="AAA"/>
    <property type="match status" value="1"/>
</dbReference>
<evidence type="ECO:0000256" key="2">
    <source>
        <dbReference type="ARBA" id="ARBA00022741"/>
    </source>
</evidence>
<feature type="domain" description="ABC transporter" evidence="4">
    <location>
        <begin position="5"/>
        <end position="253"/>
    </location>
</feature>
<organism evidence="5 6">
    <name type="scientific">Desulfotomaculum copahuensis</name>
    <dbReference type="NCBI Taxonomy" id="1838280"/>
    <lineage>
        <taxon>Bacteria</taxon>
        <taxon>Bacillati</taxon>
        <taxon>Bacillota</taxon>
        <taxon>Clostridia</taxon>
        <taxon>Eubacteriales</taxon>
        <taxon>Desulfotomaculaceae</taxon>
        <taxon>Desulfotomaculum</taxon>
    </lineage>
</organism>
<name>A0A1B7LAJ9_9FIRM</name>
<dbReference type="GO" id="GO:0005304">
    <property type="term" value="F:L-valine transmembrane transporter activity"/>
    <property type="evidence" value="ECO:0007669"/>
    <property type="project" value="TreeGrafter"/>
</dbReference>
<dbReference type="Pfam" id="PF12399">
    <property type="entry name" value="BCA_ABC_TP_C"/>
    <property type="match status" value="1"/>
</dbReference>
<dbReference type="InterPro" id="IPR032823">
    <property type="entry name" value="BCA_ABC_TP_C"/>
</dbReference>
<gene>
    <name evidence="5" type="ORF">A6M21_16070</name>
</gene>
<dbReference type="Proteomes" id="UP000078532">
    <property type="component" value="Unassembled WGS sequence"/>
</dbReference>
<dbReference type="GO" id="GO:0005886">
    <property type="term" value="C:plasma membrane"/>
    <property type="evidence" value="ECO:0007669"/>
    <property type="project" value="TreeGrafter"/>
</dbReference>
<accession>A0A1B7LAJ9</accession>
<dbReference type="PROSITE" id="PS50893">
    <property type="entry name" value="ABC_TRANSPORTER_2"/>
    <property type="match status" value="1"/>
</dbReference>
<dbReference type="GO" id="GO:0015808">
    <property type="term" value="P:L-alanine transport"/>
    <property type="evidence" value="ECO:0007669"/>
    <property type="project" value="TreeGrafter"/>
</dbReference>
<dbReference type="Gene3D" id="3.40.50.300">
    <property type="entry name" value="P-loop containing nucleotide triphosphate hydrolases"/>
    <property type="match status" value="1"/>
</dbReference>
<dbReference type="GO" id="GO:0005524">
    <property type="term" value="F:ATP binding"/>
    <property type="evidence" value="ECO:0007669"/>
    <property type="project" value="UniProtKB-KW"/>
</dbReference>
<keyword evidence="3 5" id="KW-0067">ATP-binding</keyword>
<dbReference type="InterPro" id="IPR027417">
    <property type="entry name" value="P-loop_NTPase"/>
</dbReference>
<reference evidence="5 6" key="1">
    <citation type="submission" date="2016-04" db="EMBL/GenBank/DDBJ databases">
        <authorList>
            <person name="Evans L.H."/>
            <person name="Alamgir A."/>
            <person name="Owens N."/>
            <person name="Weber N.D."/>
            <person name="Virtaneva K."/>
            <person name="Barbian K."/>
            <person name="Babar A."/>
            <person name="Rosenke K."/>
        </authorList>
    </citation>
    <scope>NUCLEOTIDE SEQUENCE [LARGE SCALE GENOMIC DNA]</scope>
    <source>
        <strain evidence="5 6">LMa1</strain>
    </source>
</reference>
<dbReference type="InterPro" id="IPR051120">
    <property type="entry name" value="ABC_AA/LPS_Transport"/>
</dbReference>